<dbReference type="EMBL" id="BGZK01000596">
    <property type="protein sequence ID" value="GBP52153.1"/>
    <property type="molecule type" value="Genomic_DNA"/>
</dbReference>
<sequence length="1085" mass="119967">MWRRMRWMKGIKQERHLVPLDKQEKLLLSLTPVSVTNKHRKFTSRNDVLKSDFTITELESCLKKKDTAPGDDEITYEVKPQWVPAHIRIPGNKEADKFVNTAHLSGIECSVSPCYSEAAESELKARRIAELRTGPGSESKAEPKLRTGLRSKTKTHTEINITMIFVCCPPSTPAPADDASCATPDGQIGRCVNLYSCPHLVQMLKNEPVPQDTVQFMQNSRCLGSDRYSVCCGTAPPPTHVASIPNSKCTTSVAPPDPRTGCCGRSANSNRIYGGNATGVDQYQWLALIEYQRERLKLLCGGALISGRYVLTAAHCVVGYVLTLGTPVNVRLGEYDTDNSLATKDCVPVEGGGVDCADPPLVIPIELTIPHPDYSPSDEARKNDIALIRLQRLAPYTPFIRPVCLPTTDVALQPPENFTLYAAGWGAINATVLKSNVKMHVDLPYKMLTAYSGGGSAYSCRMDVLRVYHDTPTCRGTPSRTTPKFECTRFPTPHAMTVHEFQGRAFPPSYWLCQSLIIPAQRRVLPQSFYFQLKGSDRKPSSRPDAERQRRPPSMPSNYDCQAMYRRVKSNLQLWEKQMCAGGEKGKDSCSGDSGGPLMYENGRLYEVIGVVSFGPTPCGLENVPGVYTKMVTATHGHPQPQRSYLSVTGLLQSCEDFLLQGNSSTDNQENRSKTDYQLIAANGTQIFTFGDIQLHLDLGLPRNADSHIQQSIRSVRNNRQMRSQPRYVKCSHAMSKGDKSILTSSHRPPPIDVLVNRHRLTIRKHHRNSYKQASNNGDNECPPPANKSDNECPPPANKSDNECPPPANKSDNECPPPANKSDNEYPPPANKSDNECPPPANKSDNEYPPPANKSDNECPPPANKSDNECPPPANKSDNEYPPPANKSDNKCPPTANKSDNECPPPANKSDNECPPPANKSDNECPPPANKSDNECPPPANKATMNAFRLLIKATMIALRLQKKRKKAVAPSPEEIMASTSNILKKRTEQTESTSHKLDECEAYALPEELVFEVVIARTAYDSRPFHSPAPASDRADHSVVNTRIYVRPTRQPEREPKALAHFILLSKTTPDEQNCTLPIQKRLL</sequence>
<dbReference type="PROSITE" id="PS50240">
    <property type="entry name" value="TRYPSIN_DOM"/>
    <property type="match status" value="1"/>
</dbReference>
<comment type="similarity">
    <text evidence="7">Belongs to the peptidase S1 family. CLIP subfamily.</text>
</comment>
<dbReference type="PROSITE" id="PS51888">
    <property type="entry name" value="CLIP"/>
    <property type="match status" value="1"/>
</dbReference>
<dbReference type="PANTHER" id="PTHR24256">
    <property type="entry name" value="TRYPTASE-RELATED"/>
    <property type="match status" value="1"/>
</dbReference>
<dbReference type="Gene3D" id="3.30.1640.30">
    <property type="match status" value="1"/>
</dbReference>
<dbReference type="SMART" id="SM00680">
    <property type="entry name" value="CLIP"/>
    <property type="match status" value="1"/>
</dbReference>
<dbReference type="InterPro" id="IPR009003">
    <property type="entry name" value="Peptidase_S1_PA"/>
</dbReference>
<organism evidence="12 13">
    <name type="scientific">Eumeta variegata</name>
    <name type="common">Bagworm moth</name>
    <name type="synonym">Eumeta japonica</name>
    <dbReference type="NCBI Taxonomy" id="151549"/>
    <lineage>
        <taxon>Eukaryota</taxon>
        <taxon>Metazoa</taxon>
        <taxon>Ecdysozoa</taxon>
        <taxon>Arthropoda</taxon>
        <taxon>Hexapoda</taxon>
        <taxon>Insecta</taxon>
        <taxon>Pterygota</taxon>
        <taxon>Neoptera</taxon>
        <taxon>Endopterygota</taxon>
        <taxon>Lepidoptera</taxon>
        <taxon>Glossata</taxon>
        <taxon>Ditrysia</taxon>
        <taxon>Tineoidea</taxon>
        <taxon>Psychidae</taxon>
        <taxon>Oiketicinae</taxon>
        <taxon>Eumeta</taxon>
    </lineage>
</organism>
<dbReference type="SMART" id="SM00020">
    <property type="entry name" value="Tryp_SPc"/>
    <property type="match status" value="1"/>
</dbReference>
<dbReference type="InterPro" id="IPR033116">
    <property type="entry name" value="TRYPSIN_SER"/>
</dbReference>
<evidence type="ECO:0000256" key="4">
    <source>
        <dbReference type="ARBA" id="ARBA00022825"/>
    </source>
</evidence>
<evidence type="ECO:0000259" key="10">
    <source>
        <dbReference type="PROSITE" id="PS50240"/>
    </source>
</evidence>
<keyword evidence="1 8" id="KW-0645">Protease</keyword>
<dbReference type="STRING" id="151549.A0A4C1WMA1"/>
<dbReference type="InterPro" id="IPR001254">
    <property type="entry name" value="Trypsin_dom"/>
</dbReference>
<dbReference type="Proteomes" id="UP000299102">
    <property type="component" value="Unassembled WGS sequence"/>
</dbReference>
<reference evidence="12 13" key="1">
    <citation type="journal article" date="2019" name="Commun. Biol.">
        <title>The bagworm genome reveals a unique fibroin gene that provides high tensile strength.</title>
        <authorList>
            <person name="Kono N."/>
            <person name="Nakamura H."/>
            <person name="Ohtoshi R."/>
            <person name="Tomita M."/>
            <person name="Numata K."/>
            <person name="Arakawa K."/>
        </authorList>
    </citation>
    <scope>NUCLEOTIDE SEQUENCE [LARGE SCALE GENOMIC DNA]</scope>
</reference>
<evidence type="ECO:0000256" key="1">
    <source>
        <dbReference type="ARBA" id="ARBA00022670"/>
    </source>
</evidence>
<feature type="domain" description="Peptidase S1" evidence="10">
    <location>
        <begin position="272"/>
        <end position="647"/>
    </location>
</feature>
<protein>
    <submittedName>
        <fullName evidence="12">Phenoloxidase-activating enzyme</fullName>
    </submittedName>
</protein>
<evidence type="ECO:0000256" key="5">
    <source>
        <dbReference type="ARBA" id="ARBA00023157"/>
    </source>
</evidence>
<keyword evidence="3 8" id="KW-0378">Hydrolase</keyword>
<name>A0A4C1WMA1_EUMVA</name>
<keyword evidence="4 8" id="KW-0720">Serine protease</keyword>
<evidence type="ECO:0000313" key="13">
    <source>
        <dbReference type="Proteomes" id="UP000299102"/>
    </source>
</evidence>
<evidence type="ECO:0000313" key="12">
    <source>
        <dbReference type="EMBL" id="GBP52153.1"/>
    </source>
</evidence>
<evidence type="ECO:0000256" key="6">
    <source>
        <dbReference type="ARBA" id="ARBA00023180"/>
    </source>
</evidence>
<evidence type="ECO:0000256" key="9">
    <source>
        <dbReference type="SAM" id="MobiDB-lite"/>
    </source>
</evidence>
<dbReference type="InterPro" id="IPR001314">
    <property type="entry name" value="Peptidase_S1A"/>
</dbReference>
<feature type="domain" description="Clip" evidence="11">
    <location>
        <begin position="180"/>
        <end position="232"/>
    </location>
</feature>
<accession>A0A4C1WMA1</accession>
<dbReference type="InterPro" id="IPR051487">
    <property type="entry name" value="Ser/Thr_Proteases_Immune/Dev"/>
</dbReference>
<dbReference type="AlphaFoldDB" id="A0A4C1WMA1"/>
<feature type="region of interest" description="Disordered" evidence="9">
    <location>
        <begin position="535"/>
        <end position="559"/>
    </location>
</feature>
<dbReference type="InterPro" id="IPR022700">
    <property type="entry name" value="CLIP"/>
</dbReference>
<evidence type="ECO:0000256" key="2">
    <source>
        <dbReference type="ARBA" id="ARBA00022729"/>
    </source>
</evidence>
<keyword evidence="6" id="KW-0325">Glycoprotein</keyword>
<feature type="region of interest" description="Disordered" evidence="9">
    <location>
        <begin position="717"/>
        <end position="753"/>
    </location>
</feature>
<gene>
    <name evidence="12" type="primary">PPAE</name>
    <name evidence="12" type="ORF">EVAR_21284_1</name>
</gene>
<dbReference type="OrthoDB" id="9981647at2759"/>
<dbReference type="PROSITE" id="PS00135">
    <property type="entry name" value="TRYPSIN_SER"/>
    <property type="match status" value="1"/>
</dbReference>
<keyword evidence="13" id="KW-1185">Reference proteome</keyword>
<dbReference type="GO" id="GO:0006508">
    <property type="term" value="P:proteolysis"/>
    <property type="evidence" value="ECO:0007669"/>
    <property type="project" value="UniProtKB-KW"/>
</dbReference>
<dbReference type="SUPFAM" id="SSF50494">
    <property type="entry name" value="Trypsin-like serine proteases"/>
    <property type="match status" value="1"/>
</dbReference>
<feature type="compositionally biased region" description="Basic and acidic residues" evidence="9">
    <location>
        <begin position="535"/>
        <end position="550"/>
    </location>
</feature>
<dbReference type="PROSITE" id="PS00134">
    <property type="entry name" value="TRYPSIN_HIS"/>
    <property type="match status" value="1"/>
</dbReference>
<dbReference type="Pfam" id="PF00089">
    <property type="entry name" value="Trypsin"/>
    <property type="match status" value="2"/>
</dbReference>
<dbReference type="CDD" id="cd00190">
    <property type="entry name" value="Tryp_SPc"/>
    <property type="match status" value="1"/>
</dbReference>
<comment type="caution">
    <text evidence="12">The sequence shown here is derived from an EMBL/GenBank/DDBJ whole genome shotgun (WGS) entry which is preliminary data.</text>
</comment>
<evidence type="ECO:0000256" key="7">
    <source>
        <dbReference type="ARBA" id="ARBA00024195"/>
    </source>
</evidence>
<dbReference type="Gene3D" id="2.40.10.10">
    <property type="entry name" value="Trypsin-like serine proteases"/>
    <property type="match status" value="2"/>
</dbReference>
<keyword evidence="2" id="KW-0732">Signal</keyword>
<dbReference type="GO" id="GO:0004252">
    <property type="term" value="F:serine-type endopeptidase activity"/>
    <property type="evidence" value="ECO:0007669"/>
    <property type="project" value="InterPro"/>
</dbReference>
<feature type="region of interest" description="Disordered" evidence="9">
    <location>
        <begin position="768"/>
        <end position="941"/>
    </location>
</feature>
<dbReference type="PRINTS" id="PR00722">
    <property type="entry name" value="CHYMOTRYPSIN"/>
</dbReference>
<dbReference type="Pfam" id="PF12032">
    <property type="entry name" value="CLIP"/>
    <property type="match status" value="1"/>
</dbReference>
<evidence type="ECO:0000256" key="8">
    <source>
        <dbReference type="RuleBase" id="RU363034"/>
    </source>
</evidence>
<dbReference type="InterPro" id="IPR018114">
    <property type="entry name" value="TRYPSIN_HIS"/>
</dbReference>
<keyword evidence="5" id="KW-1015">Disulfide bond</keyword>
<dbReference type="FunFam" id="2.40.10.10:FF:000028">
    <property type="entry name" value="Serine protease easter"/>
    <property type="match status" value="1"/>
</dbReference>
<evidence type="ECO:0000259" key="11">
    <source>
        <dbReference type="PROSITE" id="PS51888"/>
    </source>
</evidence>
<dbReference type="InterPro" id="IPR038565">
    <property type="entry name" value="CLIP_sf"/>
</dbReference>
<proteinExistence type="inferred from homology"/>
<evidence type="ECO:0000256" key="3">
    <source>
        <dbReference type="ARBA" id="ARBA00022801"/>
    </source>
</evidence>
<dbReference type="InterPro" id="IPR043504">
    <property type="entry name" value="Peptidase_S1_PA_chymotrypsin"/>
</dbReference>